<organism evidence="5 6">
    <name type="scientific">Ogataea philodendri</name>
    <dbReference type="NCBI Taxonomy" id="1378263"/>
    <lineage>
        <taxon>Eukaryota</taxon>
        <taxon>Fungi</taxon>
        <taxon>Dikarya</taxon>
        <taxon>Ascomycota</taxon>
        <taxon>Saccharomycotina</taxon>
        <taxon>Pichiomycetes</taxon>
        <taxon>Pichiales</taxon>
        <taxon>Pichiaceae</taxon>
        <taxon>Ogataea</taxon>
    </lineage>
</organism>
<dbReference type="GO" id="GO:0016887">
    <property type="term" value="F:ATP hydrolysis activity"/>
    <property type="evidence" value="ECO:0007669"/>
    <property type="project" value="InterPro"/>
</dbReference>
<dbReference type="OrthoDB" id="1721884at2759"/>
<evidence type="ECO:0000259" key="4">
    <source>
        <dbReference type="SMART" id="SM01086"/>
    </source>
</evidence>
<evidence type="ECO:0000313" key="6">
    <source>
        <dbReference type="Proteomes" id="UP000769157"/>
    </source>
</evidence>
<dbReference type="InterPro" id="IPR019489">
    <property type="entry name" value="Clp_ATPase_C"/>
</dbReference>
<dbReference type="InterPro" id="IPR050052">
    <property type="entry name" value="ATP-dep_Clp_protease_ClpX"/>
</dbReference>
<reference evidence="5" key="2">
    <citation type="submission" date="2021-01" db="EMBL/GenBank/DDBJ databases">
        <authorList>
            <person name="Schikora-Tamarit M.A."/>
        </authorList>
    </citation>
    <scope>NUCLEOTIDE SEQUENCE</scope>
    <source>
        <strain evidence="5">CBS6075</strain>
    </source>
</reference>
<keyword evidence="6" id="KW-1185">Reference proteome</keyword>
<dbReference type="PANTHER" id="PTHR48102">
    <property type="entry name" value="ATP-DEPENDENT CLP PROTEASE ATP-BINDING SUBUNIT CLPX-LIKE, MITOCHONDRIAL-RELATED"/>
    <property type="match status" value="1"/>
</dbReference>
<dbReference type="SMART" id="SM01086">
    <property type="entry name" value="ClpB_D2-small"/>
    <property type="match status" value="1"/>
</dbReference>
<dbReference type="GO" id="GO:0051603">
    <property type="term" value="P:proteolysis involved in protein catabolic process"/>
    <property type="evidence" value="ECO:0007669"/>
    <property type="project" value="TreeGrafter"/>
</dbReference>
<dbReference type="PANTHER" id="PTHR48102:SF7">
    <property type="entry name" value="ATP-DEPENDENT CLP PROTEASE ATP-BINDING SUBUNIT CLPX-LIKE, MITOCHONDRIAL"/>
    <property type="match status" value="1"/>
</dbReference>
<dbReference type="SMART" id="SM00382">
    <property type="entry name" value="AAA"/>
    <property type="match status" value="1"/>
</dbReference>
<dbReference type="Gene3D" id="1.10.8.60">
    <property type="match status" value="1"/>
</dbReference>
<dbReference type="GeneID" id="70232222"/>
<protein>
    <submittedName>
        <fullName evidence="5">Uncharacterized protein</fullName>
    </submittedName>
</protein>
<sequence>MWRKFSRAFCSKVGGESVHINVPKSPSIKQLQELNGSHSRSQAFPNPRQLKSHLDKFIIGQDHCKKVLSVSVYNHYIRISDAHEHSQTLLGAPVLYQQKDQPITLEKSNILLLGPSGSGKTLAARTLAEVLNVPLVIQDCTSMTQAGYVGEDVESCVTKLLAKAGYDVGLCQRGIIVLDEIDKLAKPQVFSGTKDIGGEGVQQALLKLIEGTNVSVTAKKGGNLAESGMDGAGESYTVDTSTILFIGMGAFSGLDKIVKTRLGRKRAKDVLSQVEPVDLEQFGLIPELIGRVPVISVLNQLTVQDLERILTEPYNSIVRQYEYSFAKSGVRLAITKPAIKRIAETALKNGTGARGLRGMLEKVLLTANYECPESGITFVLVDEEVMDMDEFAPKYFSRGDIFRFLEAVGKEDQDLRSTVGGEYGIPNFST</sequence>
<keyword evidence="1" id="KW-0547">Nucleotide-binding</keyword>
<reference evidence="5" key="1">
    <citation type="journal article" date="2021" name="Open Biol.">
        <title>Shared evolutionary footprints suggest mitochondrial oxidative damage underlies multiple complex I losses in fungi.</title>
        <authorList>
            <person name="Schikora-Tamarit M.A."/>
            <person name="Marcet-Houben M."/>
            <person name="Nosek J."/>
            <person name="Gabaldon T."/>
        </authorList>
    </citation>
    <scope>NUCLEOTIDE SEQUENCE</scope>
    <source>
        <strain evidence="5">CBS6075</strain>
    </source>
</reference>
<keyword evidence="2" id="KW-0067">ATP-binding</keyword>
<dbReference type="AlphaFoldDB" id="A0A9P8TA61"/>
<dbReference type="NCBIfam" id="NF003745">
    <property type="entry name" value="PRK05342.1"/>
    <property type="match status" value="1"/>
</dbReference>
<evidence type="ECO:0000313" key="5">
    <source>
        <dbReference type="EMBL" id="KAH3671551.1"/>
    </source>
</evidence>
<dbReference type="GO" id="GO:0005524">
    <property type="term" value="F:ATP binding"/>
    <property type="evidence" value="ECO:0007669"/>
    <property type="project" value="UniProtKB-KW"/>
</dbReference>
<evidence type="ECO:0000256" key="2">
    <source>
        <dbReference type="ARBA" id="ARBA00022840"/>
    </source>
</evidence>
<dbReference type="SUPFAM" id="SSF52540">
    <property type="entry name" value="P-loop containing nucleoside triphosphate hydrolases"/>
    <property type="match status" value="1"/>
</dbReference>
<dbReference type="Proteomes" id="UP000769157">
    <property type="component" value="Unassembled WGS sequence"/>
</dbReference>
<dbReference type="GO" id="GO:0005759">
    <property type="term" value="C:mitochondrial matrix"/>
    <property type="evidence" value="ECO:0007669"/>
    <property type="project" value="TreeGrafter"/>
</dbReference>
<dbReference type="Pfam" id="PF10431">
    <property type="entry name" value="ClpB_D2-small"/>
    <property type="match status" value="1"/>
</dbReference>
<comment type="caution">
    <text evidence="5">The sequence shown here is derived from an EMBL/GenBank/DDBJ whole genome shotgun (WGS) entry which is preliminary data.</text>
</comment>
<proteinExistence type="predicted"/>
<dbReference type="InterPro" id="IPR003593">
    <property type="entry name" value="AAA+_ATPase"/>
</dbReference>
<feature type="domain" description="AAA+ ATPase" evidence="3">
    <location>
        <begin position="106"/>
        <end position="264"/>
    </location>
</feature>
<evidence type="ECO:0000259" key="3">
    <source>
        <dbReference type="SMART" id="SM00382"/>
    </source>
</evidence>
<dbReference type="EMBL" id="JAEUBE010000055">
    <property type="protein sequence ID" value="KAH3671551.1"/>
    <property type="molecule type" value="Genomic_DNA"/>
</dbReference>
<feature type="domain" description="Clp ATPase C-terminal" evidence="4">
    <location>
        <begin position="301"/>
        <end position="393"/>
    </location>
</feature>
<dbReference type="Pfam" id="PF07724">
    <property type="entry name" value="AAA_2"/>
    <property type="match status" value="1"/>
</dbReference>
<accession>A0A9P8TA61</accession>
<dbReference type="RefSeq" id="XP_046064727.1">
    <property type="nucleotide sequence ID" value="XM_046203440.1"/>
</dbReference>
<gene>
    <name evidence="5" type="ORF">OGAPHI_000254</name>
</gene>
<dbReference type="Gene3D" id="3.40.50.300">
    <property type="entry name" value="P-loop containing nucleotide triphosphate hydrolases"/>
    <property type="match status" value="1"/>
</dbReference>
<dbReference type="InterPro" id="IPR027417">
    <property type="entry name" value="P-loop_NTPase"/>
</dbReference>
<evidence type="ECO:0000256" key="1">
    <source>
        <dbReference type="ARBA" id="ARBA00022741"/>
    </source>
</evidence>
<name>A0A9P8TA61_9ASCO</name>
<dbReference type="InterPro" id="IPR003959">
    <property type="entry name" value="ATPase_AAA_core"/>
</dbReference>